<proteinExistence type="predicted"/>
<evidence type="ECO:0000313" key="2">
    <source>
        <dbReference type="Proteomes" id="UP000321807"/>
    </source>
</evidence>
<dbReference type="EMBL" id="CP042807">
    <property type="protein sequence ID" value="QEE24782.1"/>
    <property type="molecule type" value="Genomic_DNA"/>
</dbReference>
<accession>A0A5B9DXM0</accession>
<dbReference type="KEGG" id="rgl:CS053_09930"/>
<reference evidence="1 2" key="1">
    <citation type="submission" date="2019-08" db="EMBL/GenBank/DDBJ databases">
        <title>Complete genome sequence of Rhodanobacter glycinis strain T01E-68 isolated from tomato root.</title>
        <authorList>
            <person name="Weon H.-Y."/>
            <person name="Lee S.A."/>
        </authorList>
    </citation>
    <scope>NUCLEOTIDE SEQUENCE [LARGE SCALE GENOMIC DNA]</scope>
    <source>
        <strain evidence="1 2">T01E-68</strain>
    </source>
</reference>
<organism evidence="1 2">
    <name type="scientific">Rhodanobacter glycinis</name>
    <dbReference type="NCBI Taxonomy" id="582702"/>
    <lineage>
        <taxon>Bacteria</taxon>
        <taxon>Pseudomonadati</taxon>
        <taxon>Pseudomonadota</taxon>
        <taxon>Gammaproteobacteria</taxon>
        <taxon>Lysobacterales</taxon>
        <taxon>Rhodanobacteraceae</taxon>
        <taxon>Rhodanobacter</taxon>
    </lineage>
</organism>
<protein>
    <submittedName>
        <fullName evidence="1">Uncharacterized protein</fullName>
    </submittedName>
</protein>
<dbReference type="RefSeq" id="WP_147627304.1">
    <property type="nucleotide sequence ID" value="NZ_CP042807.1"/>
</dbReference>
<sequence>MDVLIEMKRTLSPAEHGPEAMMAEYNGDIVRFDDERKVGRVRACVADIERARNEGYGAFEFLDIDGSTWP</sequence>
<gene>
    <name evidence="1" type="ORF">CS053_09930</name>
</gene>
<dbReference type="Proteomes" id="UP000321807">
    <property type="component" value="Chromosome"/>
</dbReference>
<dbReference type="AlphaFoldDB" id="A0A5B9DXM0"/>
<evidence type="ECO:0000313" key="1">
    <source>
        <dbReference type="EMBL" id="QEE24782.1"/>
    </source>
</evidence>
<name>A0A5B9DXM0_9GAMM</name>